<evidence type="ECO:0000256" key="4">
    <source>
        <dbReference type="ARBA" id="ARBA00022614"/>
    </source>
</evidence>
<keyword evidence="7" id="KW-0677">Repeat</keyword>
<organism evidence="13 14">
    <name type="scientific">Dipteronia dyeriana</name>
    <dbReference type="NCBI Taxonomy" id="168575"/>
    <lineage>
        <taxon>Eukaryota</taxon>
        <taxon>Viridiplantae</taxon>
        <taxon>Streptophyta</taxon>
        <taxon>Embryophyta</taxon>
        <taxon>Tracheophyta</taxon>
        <taxon>Spermatophyta</taxon>
        <taxon>Magnoliopsida</taxon>
        <taxon>eudicotyledons</taxon>
        <taxon>Gunneridae</taxon>
        <taxon>Pentapetalae</taxon>
        <taxon>rosids</taxon>
        <taxon>malvids</taxon>
        <taxon>Sapindales</taxon>
        <taxon>Sapindaceae</taxon>
        <taxon>Hippocastanoideae</taxon>
        <taxon>Acereae</taxon>
        <taxon>Dipteronia</taxon>
    </lineage>
</organism>
<dbReference type="AlphaFoldDB" id="A0AAD9U565"/>
<evidence type="ECO:0000313" key="13">
    <source>
        <dbReference type="EMBL" id="KAK2647758.1"/>
    </source>
</evidence>
<evidence type="ECO:0000256" key="5">
    <source>
        <dbReference type="ARBA" id="ARBA00022692"/>
    </source>
</evidence>
<evidence type="ECO:0000256" key="3">
    <source>
        <dbReference type="ARBA" id="ARBA00022475"/>
    </source>
</evidence>
<keyword evidence="11" id="KW-0325">Glycoprotein</keyword>
<gene>
    <name evidence="13" type="ORF">Ddye_015247</name>
</gene>
<evidence type="ECO:0000256" key="8">
    <source>
        <dbReference type="ARBA" id="ARBA00022989"/>
    </source>
</evidence>
<keyword evidence="4" id="KW-0433">Leucine-rich repeat</keyword>
<evidence type="ECO:0000256" key="6">
    <source>
        <dbReference type="ARBA" id="ARBA00022729"/>
    </source>
</evidence>
<dbReference type="Proteomes" id="UP001280121">
    <property type="component" value="Unassembled WGS sequence"/>
</dbReference>
<feature type="transmembrane region" description="Helical" evidence="12">
    <location>
        <begin position="127"/>
        <end position="145"/>
    </location>
</feature>
<evidence type="ECO:0000256" key="11">
    <source>
        <dbReference type="ARBA" id="ARBA00023180"/>
    </source>
</evidence>
<keyword evidence="10" id="KW-0675">Receptor</keyword>
<keyword evidence="5 12" id="KW-0812">Transmembrane</keyword>
<evidence type="ECO:0000256" key="2">
    <source>
        <dbReference type="ARBA" id="ARBA00009592"/>
    </source>
</evidence>
<dbReference type="PANTHER" id="PTHR48052:SF8">
    <property type="entry name" value="LRR RECEPTOR-LIKE SERINE_THREONINE-PROTEIN KINASE FLS2"/>
    <property type="match status" value="1"/>
</dbReference>
<evidence type="ECO:0000256" key="10">
    <source>
        <dbReference type="ARBA" id="ARBA00023170"/>
    </source>
</evidence>
<evidence type="ECO:0000256" key="12">
    <source>
        <dbReference type="SAM" id="Phobius"/>
    </source>
</evidence>
<evidence type="ECO:0000256" key="9">
    <source>
        <dbReference type="ARBA" id="ARBA00023136"/>
    </source>
</evidence>
<comment type="caution">
    <text evidence="13">The sequence shown here is derived from an EMBL/GenBank/DDBJ whole genome shotgun (WGS) entry which is preliminary data.</text>
</comment>
<sequence>MYLQVGYKFGRLNFSSFPNHISLNLSGNKLYGTVPSRIGADAAVARAFDYLESKERCKADVPVKRRDCAKLSVINRLLLKLSLSFFSYHQFGDDAAAARALDYLESKERCKADVPVKRRRELDKQRFVLLIYILVFALIGTWLVINKIQRSFLKIHIQHSFRRLKYLKPVSNPSCAKLSVISRLLFELALRVFLVTASPTLGAVSKLRYLNLSSNDLTGELPQALGRLTQSVELDIYNNKLNGSILPELQNLNNLVLLNLGNNNLIGQIPPTLCLLTKLSHRFGIPIELRALYQKSKHEASGDSRPEQ</sequence>
<dbReference type="EMBL" id="JANJYI010000005">
    <property type="protein sequence ID" value="KAK2647758.1"/>
    <property type="molecule type" value="Genomic_DNA"/>
</dbReference>
<keyword evidence="3" id="KW-1003">Cell membrane</keyword>
<reference evidence="13" key="1">
    <citation type="journal article" date="2023" name="Plant J.">
        <title>Genome sequences and population genomics provide insights into the demographic history, inbreeding, and mutation load of two 'living fossil' tree species of Dipteronia.</title>
        <authorList>
            <person name="Feng Y."/>
            <person name="Comes H.P."/>
            <person name="Chen J."/>
            <person name="Zhu S."/>
            <person name="Lu R."/>
            <person name="Zhang X."/>
            <person name="Li P."/>
            <person name="Qiu J."/>
            <person name="Olsen K.M."/>
            <person name="Qiu Y."/>
        </authorList>
    </citation>
    <scope>NUCLEOTIDE SEQUENCE</scope>
    <source>
        <strain evidence="13">KIB01</strain>
    </source>
</reference>
<keyword evidence="8 12" id="KW-1133">Transmembrane helix</keyword>
<evidence type="ECO:0000313" key="14">
    <source>
        <dbReference type="Proteomes" id="UP001280121"/>
    </source>
</evidence>
<dbReference type="SUPFAM" id="SSF52058">
    <property type="entry name" value="L domain-like"/>
    <property type="match status" value="1"/>
</dbReference>
<protein>
    <submittedName>
        <fullName evidence="13">Uncharacterized protein</fullName>
    </submittedName>
</protein>
<keyword evidence="6" id="KW-0732">Signal</keyword>
<proteinExistence type="inferred from homology"/>
<dbReference type="InterPro" id="IPR032675">
    <property type="entry name" value="LRR_dom_sf"/>
</dbReference>
<evidence type="ECO:0000256" key="1">
    <source>
        <dbReference type="ARBA" id="ARBA00004251"/>
    </source>
</evidence>
<keyword evidence="14" id="KW-1185">Reference proteome</keyword>
<comment type="similarity">
    <text evidence="2">Belongs to the RLP family.</text>
</comment>
<dbReference type="Gene3D" id="3.80.10.10">
    <property type="entry name" value="Ribonuclease Inhibitor"/>
    <property type="match status" value="1"/>
</dbReference>
<dbReference type="InterPro" id="IPR001611">
    <property type="entry name" value="Leu-rich_rpt"/>
</dbReference>
<evidence type="ECO:0000256" key="7">
    <source>
        <dbReference type="ARBA" id="ARBA00022737"/>
    </source>
</evidence>
<dbReference type="GO" id="GO:0005886">
    <property type="term" value="C:plasma membrane"/>
    <property type="evidence" value="ECO:0007669"/>
    <property type="project" value="UniProtKB-SubCell"/>
</dbReference>
<comment type="subcellular location">
    <subcellularLocation>
        <location evidence="1">Cell membrane</location>
        <topology evidence="1">Single-pass type I membrane protein</topology>
    </subcellularLocation>
</comment>
<accession>A0AAD9U565</accession>
<dbReference type="PANTHER" id="PTHR48052">
    <property type="entry name" value="UNNAMED PRODUCT"/>
    <property type="match status" value="1"/>
</dbReference>
<dbReference type="FunFam" id="3.80.10.10:FF:000383">
    <property type="entry name" value="Leucine-rich repeat receptor protein kinase EMS1"/>
    <property type="match status" value="1"/>
</dbReference>
<keyword evidence="9 12" id="KW-0472">Membrane</keyword>
<dbReference type="Pfam" id="PF00560">
    <property type="entry name" value="LRR_1"/>
    <property type="match status" value="3"/>
</dbReference>
<name>A0AAD9U565_9ROSI</name>